<dbReference type="AlphaFoldDB" id="A0A0F7D4K4"/>
<reference evidence="4" key="2">
    <citation type="submission" date="2015-04" db="EMBL/GenBank/DDBJ databases">
        <title>Complete genome sequence of Salinicoccus halodurans strain H3B36, isolated from the Qaidam basin of China.</title>
        <authorList>
            <person name="Ma Y."/>
            <person name="Jiang K."/>
            <person name="Xue Y."/>
        </authorList>
    </citation>
    <scope>NUCLEOTIDE SEQUENCE [LARGE SCALE GENOMIC DNA]</scope>
    <source>
        <strain evidence="4">H3B36</strain>
    </source>
</reference>
<sequence>MTKNEVLVKNQKMGDNVLARVKELEGQGNLNFPANYAPENAMKSAMLILQDLKGSKKDGYKPALEFANPNSVANALMDMVVQGLNPQKSQGYFIMYGDKVQFQRSYLGTMSVTKRVTGAKEINAEVIFEGDDVEYETINGKITNLKHKTKFGNRDTKNIIGAYATIVFEDESKNYTEIMTTDEIETAWKQSQMVYNGEFKADGTHRKYPQEMSKKTVINRACKKLLNSSDDSSLLKQQVMNSDDRQRKEVFDTQVSENHATEDLDFPDDVVDGEFKEADQEPEPMQKPVDYDEETGEVKEDDKDDNPF</sequence>
<keyword evidence="4" id="KW-1185">Reference proteome</keyword>
<evidence type="ECO:0000313" key="2">
    <source>
        <dbReference type="EMBL" id="AKG74390.1"/>
    </source>
</evidence>
<feature type="region of interest" description="Disordered" evidence="1">
    <location>
        <begin position="240"/>
        <end position="308"/>
    </location>
</feature>
<gene>
    <name evidence="2" type="ORF">AAT16_09175</name>
    <name evidence="3" type="ORF">SAMN05216235_2733</name>
</gene>
<proteinExistence type="predicted"/>
<dbReference type="OrthoDB" id="1045432at2"/>
<evidence type="ECO:0000256" key="1">
    <source>
        <dbReference type="SAM" id="MobiDB-lite"/>
    </source>
</evidence>
<evidence type="ECO:0000313" key="4">
    <source>
        <dbReference type="Proteomes" id="UP000034029"/>
    </source>
</evidence>
<reference evidence="3 5" key="3">
    <citation type="submission" date="2016-10" db="EMBL/GenBank/DDBJ databases">
        <authorList>
            <person name="Varghese N."/>
            <person name="Submissions S."/>
        </authorList>
    </citation>
    <scope>NUCLEOTIDE SEQUENCE [LARGE SCALE GENOMIC DNA]</scope>
    <source>
        <strain evidence="3 5">CGMCC 1.6501</strain>
    </source>
</reference>
<dbReference type="Proteomes" id="UP000034029">
    <property type="component" value="Chromosome"/>
</dbReference>
<feature type="compositionally biased region" description="Acidic residues" evidence="1">
    <location>
        <begin position="263"/>
        <end position="272"/>
    </location>
</feature>
<dbReference type="KEGG" id="shv:AAT16_09175"/>
<protein>
    <submittedName>
        <fullName evidence="2">Recombinase</fullName>
    </submittedName>
    <submittedName>
        <fullName evidence="3">Recombination protein RecT</fullName>
    </submittedName>
</protein>
<dbReference type="GO" id="GO:0006259">
    <property type="term" value="P:DNA metabolic process"/>
    <property type="evidence" value="ECO:0007669"/>
    <property type="project" value="InterPro"/>
</dbReference>
<dbReference type="GO" id="GO:0003677">
    <property type="term" value="F:DNA binding"/>
    <property type="evidence" value="ECO:0007669"/>
    <property type="project" value="InterPro"/>
</dbReference>
<dbReference type="Proteomes" id="UP000183090">
    <property type="component" value="Unassembled WGS sequence"/>
</dbReference>
<accession>A0A0F7D4K4</accession>
<name>A0A0F7D4K4_9STAP</name>
<dbReference type="RefSeq" id="WP_046790572.1">
    <property type="nucleotide sequence ID" value="NZ_CP011366.1"/>
</dbReference>
<feature type="compositionally biased region" description="Basic and acidic residues" evidence="1">
    <location>
        <begin position="242"/>
        <end position="251"/>
    </location>
</feature>
<evidence type="ECO:0000313" key="3">
    <source>
        <dbReference type="EMBL" id="SFK95313.1"/>
    </source>
</evidence>
<evidence type="ECO:0000313" key="5">
    <source>
        <dbReference type="Proteomes" id="UP000183090"/>
    </source>
</evidence>
<dbReference type="InterPro" id="IPR018330">
    <property type="entry name" value="RecT_fam"/>
</dbReference>
<dbReference type="Pfam" id="PF03837">
    <property type="entry name" value="RecT"/>
    <property type="match status" value="1"/>
</dbReference>
<organism evidence="3 5">
    <name type="scientific">Salinicoccus halodurans</name>
    <dbReference type="NCBI Taxonomy" id="407035"/>
    <lineage>
        <taxon>Bacteria</taxon>
        <taxon>Bacillati</taxon>
        <taxon>Bacillota</taxon>
        <taxon>Bacilli</taxon>
        <taxon>Bacillales</taxon>
        <taxon>Staphylococcaceae</taxon>
        <taxon>Salinicoccus</taxon>
    </lineage>
</organism>
<dbReference type="EMBL" id="FOTB01000006">
    <property type="protein sequence ID" value="SFK95313.1"/>
    <property type="molecule type" value="Genomic_DNA"/>
</dbReference>
<dbReference type="EMBL" id="CP011366">
    <property type="protein sequence ID" value="AKG74390.1"/>
    <property type="molecule type" value="Genomic_DNA"/>
</dbReference>
<reference evidence="2 4" key="1">
    <citation type="journal article" date="2015" name="Int. J. Syst. Evol. Microbiol.">
        <title>Complete genome sequence of Salinicoccus halodurans H3B36, isolated from the Qaidam Basin in China.</title>
        <authorList>
            <person name="Jiang K."/>
            <person name="Xue Y."/>
            <person name="Ma Y."/>
        </authorList>
    </citation>
    <scope>NUCLEOTIDE SEQUENCE [LARGE SCALE GENOMIC DNA]</scope>
    <source>
        <strain evidence="2 4">H3B36</strain>
    </source>
</reference>
<feature type="compositionally biased region" description="Basic and acidic residues" evidence="1">
    <location>
        <begin position="296"/>
        <end position="308"/>
    </location>
</feature>